<dbReference type="AlphaFoldDB" id="A0A368RC91"/>
<gene>
    <name evidence="2" type="ORF">SETIT_5G354100v2</name>
</gene>
<dbReference type="EMBL" id="CM003532">
    <property type="protein sequence ID" value="RCV27796.1"/>
    <property type="molecule type" value="Genomic_DNA"/>
</dbReference>
<organism evidence="2">
    <name type="scientific">Setaria italica</name>
    <name type="common">Foxtail millet</name>
    <name type="synonym">Panicum italicum</name>
    <dbReference type="NCBI Taxonomy" id="4555"/>
    <lineage>
        <taxon>Eukaryota</taxon>
        <taxon>Viridiplantae</taxon>
        <taxon>Streptophyta</taxon>
        <taxon>Embryophyta</taxon>
        <taxon>Tracheophyta</taxon>
        <taxon>Spermatophyta</taxon>
        <taxon>Magnoliopsida</taxon>
        <taxon>Liliopsida</taxon>
        <taxon>Poales</taxon>
        <taxon>Poaceae</taxon>
        <taxon>PACMAD clade</taxon>
        <taxon>Panicoideae</taxon>
        <taxon>Panicodae</taxon>
        <taxon>Paniceae</taxon>
        <taxon>Cenchrinae</taxon>
        <taxon>Setaria</taxon>
    </lineage>
</organism>
<feature type="region of interest" description="Disordered" evidence="1">
    <location>
        <begin position="1"/>
        <end position="84"/>
    </location>
</feature>
<feature type="compositionally biased region" description="Basic residues" evidence="1">
    <location>
        <begin position="159"/>
        <end position="173"/>
    </location>
</feature>
<feature type="compositionally biased region" description="Basic and acidic residues" evidence="1">
    <location>
        <begin position="211"/>
        <end position="226"/>
    </location>
</feature>
<feature type="compositionally biased region" description="Gly residues" evidence="1">
    <location>
        <begin position="115"/>
        <end position="134"/>
    </location>
</feature>
<evidence type="ECO:0000313" key="2">
    <source>
        <dbReference type="EMBL" id="RCV27796.1"/>
    </source>
</evidence>
<feature type="region of interest" description="Disordered" evidence="1">
    <location>
        <begin position="105"/>
        <end position="254"/>
    </location>
</feature>
<sequence length="254" mass="26679">MPRRNTRTTRVGIGEARSFRHGRGRGRGLELRRGGERGNEQRPQGPGEDRAQTRSPPPAQPTASKGSNGPPASGEREGGLGLGAADSVAGASVLRQVQQLEPRRRRCLCRVWARRGGGSGGGRARTGGGAGGSGDARELRVHAAAAADDVADPAADRSGRRKTGRGYLRRRPRSLGPRPPVPPTEGRGGGARECGGWSDRVAARGWSEAGNARERGRQIRRREEARPANPAGGVEEGGSGRDRRGGGVTCCWEG</sequence>
<protein>
    <submittedName>
        <fullName evidence="2">Uncharacterized protein</fullName>
    </submittedName>
</protein>
<reference evidence="2" key="1">
    <citation type="journal article" date="2012" name="Nat. Biotechnol.">
        <title>Reference genome sequence of the model plant Setaria.</title>
        <authorList>
            <person name="Bennetzen J.L."/>
            <person name="Schmutz J."/>
            <person name="Wang H."/>
            <person name="Percifield R."/>
            <person name="Hawkins J."/>
            <person name="Pontaroli A.C."/>
            <person name="Estep M."/>
            <person name="Feng L."/>
            <person name="Vaughn J.N."/>
            <person name="Grimwood J."/>
            <person name="Jenkins J."/>
            <person name="Barry K."/>
            <person name="Lindquist E."/>
            <person name="Hellsten U."/>
            <person name="Deshpande S."/>
            <person name="Wang X."/>
            <person name="Wu X."/>
            <person name="Mitros T."/>
            <person name="Triplett J."/>
            <person name="Yang X."/>
            <person name="Ye C.Y."/>
            <person name="Mauro-Herrera M."/>
            <person name="Wang L."/>
            <person name="Li P."/>
            <person name="Sharma M."/>
            <person name="Sharma R."/>
            <person name="Ronald P.C."/>
            <person name="Panaud O."/>
            <person name="Kellogg E.A."/>
            <person name="Brutnell T.P."/>
            <person name="Doust A.N."/>
            <person name="Tuskan G.A."/>
            <person name="Rokhsar D."/>
            <person name="Devos K.M."/>
        </authorList>
    </citation>
    <scope>NUCLEOTIDE SEQUENCE [LARGE SCALE GENOMIC DNA]</scope>
    <source>
        <strain evidence="2">Yugu1</strain>
    </source>
</reference>
<evidence type="ECO:0000256" key="1">
    <source>
        <dbReference type="SAM" id="MobiDB-lite"/>
    </source>
</evidence>
<reference evidence="2" key="2">
    <citation type="submission" date="2015-07" db="EMBL/GenBank/DDBJ databases">
        <authorList>
            <person name="Noorani M."/>
        </authorList>
    </citation>
    <scope>NUCLEOTIDE SEQUENCE</scope>
    <source>
        <strain evidence="2">Yugu1</strain>
    </source>
</reference>
<accession>A0A368RC91</accession>
<name>A0A368RC91_SETIT</name>
<proteinExistence type="predicted"/>
<feature type="compositionally biased region" description="Basic and acidic residues" evidence="1">
    <location>
        <begin position="27"/>
        <end position="40"/>
    </location>
</feature>